<name>A0A840DFC5_9MICO</name>
<reference evidence="1" key="1">
    <citation type="submission" date="2020-08" db="EMBL/GenBank/DDBJ databases">
        <title>Sequencing the genomes of 1000 actinobacteria strains.</title>
        <authorList>
            <person name="Klenk H.-P."/>
        </authorList>
    </citation>
    <scope>NUCLEOTIDE SEQUENCE [LARGE SCALE GENOMIC DNA]</scope>
    <source>
        <strain evidence="1">DSM 27064</strain>
    </source>
</reference>
<proteinExistence type="predicted"/>
<dbReference type="Pfam" id="PF05258">
    <property type="entry name" value="DciA"/>
    <property type="match status" value="1"/>
</dbReference>
<accession>A0A840DFC5</accession>
<organism evidence="1 2">
    <name type="scientific">Canibacter oris</name>
    <dbReference type="NCBI Taxonomy" id="1365628"/>
    <lineage>
        <taxon>Bacteria</taxon>
        <taxon>Bacillati</taxon>
        <taxon>Actinomycetota</taxon>
        <taxon>Actinomycetes</taxon>
        <taxon>Micrococcales</taxon>
        <taxon>Microbacteriaceae</taxon>
        <taxon>Canibacter</taxon>
    </lineage>
</organism>
<sequence length="166" mass="18960">MLQNNQEFVLELYRDITSAWAGKIRTRDEKRREKALKTAVTKPFDAGRDPHSIAAVLTQLTSLRGWDREIAEAEICRRWEEIVGPQVAARTKILYLEDGVITVQAQSQTWVTELRRLRGQIVANINDRYGAAKIVDVQVLPPQTVSWKHGSYAVKGRGPRDTYDWA</sequence>
<dbReference type="Proteomes" id="UP000571183">
    <property type="component" value="Unassembled WGS sequence"/>
</dbReference>
<dbReference type="InterPro" id="IPR007922">
    <property type="entry name" value="DciA-like"/>
</dbReference>
<dbReference type="EMBL" id="JACIFD010000015">
    <property type="protein sequence ID" value="MBB4072111.1"/>
    <property type="molecule type" value="Genomic_DNA"/>
</dbReference>
<evidence type="ECO:0000313" key="2">
    <source>
        <dbReference type="Proteomes" id="UP000571183"/>
    </source>
</evidence>
<dbReference type="AlphaFoldDB" id="A0A840DFC5"/>
<dbReference type="PANTHER" id="PTHR36456">
    <property type="entry name" value="UPF0232 PROTEIN SCO3875"/>
    <property type="match status" value="1"/>
</dbReference>
<dbReference type="PANTHER" id="PTHR36456:SF1">
    <property type="entry name" value="UPF0232 PROTEIN SCO3875"/>
    <property type="match status" value="1"/>
</dbReference>
<protein>
    <submittedName>
        <fullName evidence="1">Putative nucleic acid-binding Zn ribbon protein</fullName>
    </submittedName>
</protein>
<gene>
    <name evidence="1" type="ORF">F5897_001437</name>
</gene>
<keyword evidence="2" id="KW-1185">Reference proteome</keyword>
<dbReference type="RefSeq" id="WP_183305015.1">
    <property type="nucleotide sequence ID" value="NZ_JACIFD010000015.1"/>
</dbReference>
<comment type="caution">
    <text evidence="1">The sequence shown here is derived from an EMBL/GenBank/DDBJ whole genome shotgun (WGS) entry which is preliminary data.</text>
</comment>
<evidence type="ECO:0000313" key="1">
    <source>
        <dbReference type="EMBL" id="MBB4072111.1"/>
    </source>
</evidence>